<dbReference type="Proteomes" id="UP000177309">
    <property type="component" value="Unassembled WGS sequence"/>
</dbReference>
<evidence type="ECO:0000313" key="2">
    <source>
        <dbReference type="Proteomes" id="UP000177309"/>
    </source>
</evidence>
<evidence type="ECO:0000313" key="1">
    <source>
        <dbReference type="EMBL" id="OGC32790.1"/>
    </source>
</evidence>
<proteinExistence type="predicted"/>
<protein>
    <recommendedName>
        <fullName evidence="3">RNA-binding protein</fullName>
    </recommendedName>
</protein>
<sequence>MATKLSDIFEKIDSGVARTVKACSSLSLWKEIVDERISNNTDAIKISNQTLFVSTSTPVWAQELSYLKKEMIIKFNERAGEEIIRDIRFKST</sequence>
<name>A0A1F4TJU7_UNCSA</name>
<gene>
    <name evidence="1" type="ORF">A2462_07115</name>
</gene>
<dbReference type="AlphaFoldDB" id="A0A1F4TJU7"/>
<reference evidence="1 2" key="1">
    <citation type="journal article" date="2016" name="Nat. Commun.">
        <title>Thousands of microbial genomes shed light on interconnected biogeochemical processes in an aquifer system.</title>
        <authorList>
            <person name="Anantharaman K."/>
            <person name="Brown C.T."/>
            <person name="Hug L.A."/>
            <person name="Sharon I."/>
            <person name="Castelle C.J."/>
            <person name="Probst A.J."/>
            <person name="Thomas B.C."/>
            <person name="Singh A."/>
            <person name="Wilkins M.J."/>
            <person name="Karaoz U."/>
            <person name="Brodie E.L."/>
            <person name="Williams K.H."/>
            <person name="Hubbard S.S."/>
            <person name="Banfield J.F."/>
        </authorList>
    </citation>
    <scope>NUCLEOTIDE SEQUENCE [LARGE SCALE GENOMIC DNA]</scope>
</reference>
<dbReference type="InterPro" id="IPR007922">
    <property type="entry name" value="DciA-like"/>
</dbReference>
<accession>A0A1F4TJU7</accession>
<organism evidence="1 2">
    <name type="scientific">candidate division WOR-1 bacterium RIFOXYC2_FULL_41_25</name>
    <dbReference type="NCBI Taxonomy" id="1802586"/>
    <lineage>
        <taxon>Bacteria</taxon>
        <taxon>Bacillati</taxon>
        <taxon>Saganbacteria</taxon>
    </lineage>
</organism>
<dbReference type="Pfam" id="PF05258">
    <property type="entry name" value="DciA"/>
    <property type="match status" value="1"/>
</dbReference>
<evidence type="ECO:0008006" key="3">
    <source>
        <dbReference type="Google" id="ProtNLM"/>
    </source>
</evidence>
<dbReference type="EMBL" id="MEUI01000045">
    <property type="protein sequence ID" value="OGC32790.1"/>
    <property type="molecule type" value="Genomic_DNA"/>
</dbReference>
<comment type="caution">
    <text evidence="1">The sequence shown here is derived from an EMBL/GenBank/DDBJ whole genome shotgun (WGS) entry which is preliminary data.</text>
</comment>
<dbReference type="PANTHER" id="PTHR36456">
    <property type="entry name" value="UPF0232 PROTEIN SCO3875"/>
    <property type="match status" value="1"/>
</dbReference>
<dbReference type="PANTHER" id="PTHR36456:SF1">
    <property type="entry name" value="UPF0232 PROTEIN SCO3875"/>
    <property type="match status" value="1"/>
</dbReference>